<dbReference type="GO" id="GO:0006633">
    <property type="term" value="P:fatty acid biosynthetic process"/>
    <property type="evidence" value="ECO:0007669"/>
    <property type="project" value="TreeGrafter"/>
</dbReference>
<dbReference type="Gene3D" id="3.30.70.250">
    <property type="entry name" value="Malonyl-CoA ACP transacylase, ACP-binding"/>
    <property type="match status" value="1"/>
</dbReference>
<dbReference type="SUPFAM" id="SSF52151">
    <property type="entry name" value="FabD/lysophospholipase-like"/>
    <property type="match status" value="1"/>
</dbReference>
<evidence type="ECO:0000259" key="5">
    <source>
        <dbReference type="SMART" id="SM00827"/>
    </source>
</evidence>
<dbReference type="InterPro" id="IPR016036">
    <property type="entry name" value="Malonyl_transacylase_ACP-bd"/>
</dbReference>
<dbReference type="EC" id="2.3.1.39" evidence="1"/>
<dbReference type="InterPro" id="IPR050858">
    <property type="entry name" value="Mal-CoA-ACP_Trans/PKS_FabD"/>
</dbReference>
<dbReference type="GO" id="GO:0005739">
    <property type="term" value="C:mitochondrion"/>
    <property type="evidence" value="ECO:0007669"/>
    <property type="project" value="TreeGrafter"/>
</dbReference>
<keyword evidence="2" id="KW-0808">Transferase</keyword>
<accession>A0A382PPJ3</accession>
<evidence type="ECO:0000313" key="6">
    <source>
        <dbReference type="EMBL" id="SVC74757.1"/>
    </source>
</evidence>
<dbReference type="InterPro" id="IPR016035">
    <property type="entry name" value="Acyl_Trfase/lysoPLipase"/>
</dbReference>
<feature type="domain" description="Malonyl-CoA:ACP transacylase (MAT)" evidence="5">
    <location>
        <begin position="5"/>
        <end position="231"/>
    </location>
</feature>
<gene>
    <name evidence="6" type="ORF">METZ01_LOCUS327611</name>
</gene>
<dbReference type="SUPFAM" id="SSF55048">
    <property type="entry name" value="Probable ACP-binding domain of malonyl-CoA ACP transacylase"/>
    <property type="match status" value="1"/>
</dbReference>
<dbReference type="InterPro" id="IPR014043">
    <property type="entry name" value="Acyl_transferase_dom"/>
</dbReference>
<dbReference type="GO" id="GO:0004314">
    <property type="term" value="F:[acyl-carrier-protein] S-malonyltransferase activity"/>
    <property type="evidence" value="ECO:0007669"/>
    <property type="project" value="UniProtKB-EC"/>
</dbReference>
<evidence type="ECO:0000256" key="2">
    <source>
        <dbReference type="ARBA" id="ARBA00022679"/>
    </source>
</evidence>
<dbReference type="EMBL" id="UINC01108562">
    <property type="protein sequence ID" value="SVC74757.1"/>
    <property type="molecule type" value="Genomic_DNA"/>
</dbReference>
<sequence length="231" mass="25564">MFSVIFPGQGSQIVGMGKELHAKFDTVKKLFNEADKILEFSISSLILEGPKDQLDLTENTQPAIFLVGYSIFQLLKKEFKLDLNKANFFAGHSLGEYTALASADVLSFSDTLKILKIRGNAMQSAVPKGEGGMVAVLGSDIEQIEKIIKENKDKYECFIANDNSNGQLVVSGNINNIDKFILDLKSNSIKNIKLPVSAPFHCKLMKKATDIMTKEITKLEFKDPKNILISN</sequence>
<proteinExistence type="predicted"/>
<keyword evidence="3" id="KW-0012">Acyltransferase</keyword>
<comment type="catalytic activity">
    <reaction evidence="4">
        <text>holo-[ACP] + malonyl-CoA = malonyl-[ACP] + CoA</text>
        <dbReference type="Rhea" id="RHEA:41792"/>
        <dbReference type="Rhea" id="RHEA-COMP:9623"/>
        <dbReference type="Rhea" id="RHEA-COMP:9685"/>
        <dbReference type="ChEBI" id="CHEBI:57287"/>
        <dbReference type="ChEBI" id="CHEBI:57384"/>
        <dbReference type="ChEBI" id="CHEBI:64479"/>
        <dbReference type="ChEBI" id="CHEBI:78449"/>
        <dbReference type="EC" id="2.3.1.39"/>
    </reaction>
</comment>
<feature type="non-terminal residue" evidence="6">
    <location>
        <position position="231"/>
    </location>
</feature>
<dbReference type="InterPro" id="IPR001227">
    <property type="entry name" value="Ac_transferase_dom_sf"/>
</dbReference>
<dbReference type="PANTHER" id="PTHR42681:SF1">
    <property type="entry name" value="MALONYL-COA-ACYL CARRIER PROTEIN TRANSACYLASE, MITOCHONDRIAL"/>
    <property type="match status" value="1"/>
</dbReference>
<reference evidence="6" key="1">
    <citation type="submission" date="2018-05" db="EMBL/GenBank/DDBJ databases">
        <authorList>
            <person name="Lanie J.A."/>
            <person name="Ng W.-L."/>
            <person name="Kazmierczak K.M."/>
            <person name="Andrzejewski T.M."/>
            <person name="Davidsen T.M."/>
            <person name="Wayne K.J."/>
            <person name="Tettelin H."/>
            <person name="Glass J.I."/>
            <person name="Rusch D."/>
            <person name="Podicherti R."/>
            <person name="Tsui H.-C.T."/>
            <person name="Winkler M.E."/>
        </authorList>
    </citation>
    <scope>NUCLEOTIDE SEQUENCE</scope>
</reference>
<dbReference type="SMART" id="SM00827">
    <property type="entry name" value="PKS_AT"/>
    <property type="match status" value="1"/>
</dbReference>
<protein>
    <recommendedName>
        <fullName evidence="1">[acyl-carrier-protein] S-malonyltransferase</fullName>
        <ecNumber evidence="1">2.3.1.39</ecNumber>
    </recommendedName>
</protein>
<dbReference type="AlphaFoldDB" id="A0A382PPJ3"/>
<dbReference type="PANTHER" id="PTHR42681">
    <property type="entry name" value="MALONYL-COA-ACYL CARRIER PROTEIN TRANSACYLASE, MITOCHONDRIAL"/>
    <property type="match status" value="1"/>
</dbReference>
<dbReference type="Gene3D" id="3.40.366.10">
    <property type="entry name" value="Malonyl-Coenzyme A Acyl Carrier Protein, domain 2"/>
    <property type="match status" value="1"/>
</dbReference>
<organism evidence="6">
    <name type="scientific">marine metagenome</name>
    <dbReference type="NCBI Taxonomy" id="408172"/>
    <lineage>
        <taxon>unclassified sequences</taxon>
        <taxon>metagenomes</taxon>
        <taxon>ecological metagenomes</taxon>
    </lineage>
</organism>
<evidence type="ECO:0000256" key="1">
    <source>
        <dbReference type="ARBA" id="ARBA00013258"/>
    </source>
</evidence>
<evidence type="ECO:0000256" key="4">
    <source>
        <dbReference type="ARBA" id="ARBA00048462"/>
    </source>
</evidence>
<dbReference type="Pfam" id="PF00698">
    <property type="entry name" value="Acyl_transf_1"/>
    <property type="match status" value="1"/>
</dbReference>
<name>A0A382PPJ3_9ZZZZ</name>
<evidence type="ECO:0000256" key="3">
    <source>
        <dbReference type="ARBA" id="ARBA00023315"/>
    </source>
</evidence>